<dbReference type="PANTHER" id="PTHR43428">
    <property type="entry name" value="ARSENATE REDUCTASE"/>
    <property type="match status" value="1"/>
</dbReference>
<evidence type="ECO:0000259" key="2">
    <source>
        <dbReference type="SMART" id="SM00226"/>
    </source>
</evidence>
<evidence type="ECO:0000313" key="3">
    <source>
        <dbReference type="EMBL" id="GLQ16378.1"/>
    </source>
</evidence>
<dbReference type="RefSeq" id="WP_284361962.1">
    <property type="nucleotide sequence ID" value="NZ_BSNI01000001.1"/>
</dbReference>
<dbReference type="InterPro" id="IPR023485">
    <property type="entry name" value="Ptyr_pPase"/>
</dbReference>
<protein>
    <submittedName>
        <fullName evidence="3">ArsR family transcriptional regulator</fullName>
    </submittedName>
</protein>
<accession>A0ABQ5UM85</accession>
<reference evidence="3" key="1">
    <citation type="journal article" date="2014" name="Int. J. Syst. Evol. Microbiol.">
        <title>Complete genome of a new Firmicutes species belonging to the dominant human colonic microbiota ('Ruminococcus bicirculans') reveals two chromosomes and a selective capacity to utilize plant glucans.</title>
        <authorList>
            <consortium name="NISC Comparative Sequencing Program"/>
            <person name="Wegmann U."/>
            <person name="Louis P."/>
            <person name="Goesmann A."/>
            <person name="Henrissat B."/>
            <person name="Duncan S.H."/>
            <person name="Flint H.J."/>
        </authorList>
    </citation>
    <scope>NUCLEOTIDE SEQUENCE</scope>
    <source>
        <strain evidence="3">NBRC 107169</strain>
    </source>
</reference>
<feature type="domain" description="Phosphotyrosine protein phosphatase I" evidence="2">
    <location>
        <begin position="6"/>
        <end position="144"/>
    </location>
</feature>
<dbReference type="SUPFAM" id="SSF52788">
    <property type="entry name" value="Phosphotyrosine protein phosphatases I"/>
    <property type="match status" value="1"/>
</dbReference>
<dbReference type="Proteomes" id="UP001161405">
    <property type="component" value="Unassembled WGS sequence"/>
</dbReference>
<dbReference type="SMART" id="SM00226">
    <property type="entry name" value="LMWPc"/>
    <property type="match status" value="1"/>
</dbReference>
<gene>
    <name evidence="3" type="ORF">GCM10007879_06270</name>
</gene>
<dbReference type="CDD" id="cd16345">
    <property type="entry name" value="LMWP_ArsC"/>
    <property type="match status" value="1"/>
</dbReference>
<dbReference type="PANTHER" id="PTHR43428:SF1">
    <property type="entry name" value="ARSENATE REDUCTASE"/>
    <property type="match status" value="1"/>
</dbReference>
<dbReference type="Pfam" id="PF01451">
    <property type="entry name" value="LMWPc"/>
    <property type="match status" value="1"/>
</dbReference>
<dbReference type="EMBL" id="BSNI01000001">
    <property type="protein sequence ID" value="GLQ16378.1"/>
    <property type="molecule type" value="Genomic_DNA"/>
</dbReference>
<keyword evidence="4" id="KW-1185">Reference proteome</keyword>
<name>A0ABQ5UM85_9HYPH</name>
<reference evidence="3" key="2">
    <citation type="submission" date="2023-01" db="EMBL/GenBank/DDBJ databases">
        <title>Draft genome sequence of Maritalea porphyrae strain NBRC 107169.</title>
        <authorList>
            <person name="Sun Q."/>
            <person name="Mori K."/>
        </authorList>
    </citation>
    <scope>NUCLEOTIDE SEQUENCE</scope>
    <source>
        <strain evidence="3">NBRC 107169</strain>
    </source>
</reference>
<keyword evidence="1" id="KW-0059">Arsenical resistance</keyword>
<dbReference type="Gene3D" id="3.40.50.2300">
    <property type="match status" value="1"/>
</dbReference>
<comment type="caution">
    <text evidence="3">The sequence shown here is derived from an EMBL/GenBank/DDBJ whole genome shotgun (WGS) entry which is preliminary data.</text>
</comment>
<proteinExistence type="predicted"/>
<organism evidence="3 4">
    <name type="scientific">Maritalea porphyrae</name>
    <dbReference type="NCBI Taxonomy" id="880732"/>
    <lineage>
        <taxon>Bacteria</taxon>
        <taxon>Pseudomonadati</taxon>
        <taxon>Pseudomonadota</taxon>
        <taxon>Alphaproteobacteria</taxon>
        <taxon>Hyphomicrobiales</taxon>
        <taxon>Devosiaceae</taxon>
        <taxon>Maritalea</taxon>
    </lineage>
</organism>
<evidence type="ECO:0000256" key="1">
    <source>
        <dbReference type="ARBA" id="ARBA00022849"/>
    </source>
</evidence>
<dbReference type="InterPro" id="IPR036196">
    <property type="entry name" value="Ptyr_pPase_sf"/>
</dbReference>
<evidence type="ECO:0000313" key="4">
    <source>
        <dbReference type="Proteomes" id="UP001161405"/>
    </source>
</evidence>
<sequence>MADQPIGILFLCTGNSARSVIAERLMAELGGKEFLAYSAGSQPTGKPNPFALEVLASNGIDISGVRSKSWDEFTGANAPAIDIVITVCDSAASETCPVWPGHPITAHWGVADPAAIEGDEEKKRLAFATTYSQMLARISALLRLEYTNRDEEFRQALRDIGRMETAHV</sequence>